<evidence type="ECO:0000256" key="1">
    <source>
        <dbReference type="SAM" id="Phobius"/>
    </source>
</evidence>
<geneLocation type="mitochondrion" evidence="2"/>
<gene>
    <name evidence="2" type="primary">ATP8</name>
</gene>
<keyword evidence="1" id="KW-1133">Transmembrane helix</keyword>
<evidence type="ECO:0000313" key="2">
    <source>
        <dbReference type="EMBL" id="AIW65015.1"/>
    </source>
</evidence>
<keyword evidence="1" id="KW-0472">Membrane</keyword>
<sequence>MPQMAPLWWETLYVSFLMSFIIMNMMIYFSKTIKIKKEINNKSWKTNKQMTWMW</sequence>
<organism evidence="2">
    <name type="scientific">Pentatomidae sp. GM-2014</name>
    <dbReference type="NCBI Taxonomy" id="1651278"/>
    <lineage>
        <taxon>Eukaryota</taxon>
        <taxon>Metazoa</taxon>
        <taxon>Ecdysozoa</taxon>
        <taxon>Arthropoda</taxon>
        <taxon>Hexapoda</taxon>
        <taxon>Insecta</taxon>
        <taxon>Pterygota</taxon>
        <taxon>Neoptera</taxon>
        <taxon>Paraneoptera</taxon>
        <taxon>Hemiptera</taxon>
        <taxon>Heteroptera</taxon>
        <taxon>Panheteroptera</taxon>
        <taxon>Pentatomomorpha</taxon>
        <taxon>Pentatomoidea</taxon>
        <taxon>Pentatomidae</taxon>
    </lineage>
</organism>
<proteinExistence type="predicted"/>
<dbReference type="EMBL" id="KM244699">
    <property type="protein sequence ID" value="AIW65015.1"/>
    <property type="molecule type" value="Genomic_DNA"/>
</dbReference>
<dbReference type="GeneID" id="36165707"/>
<dbReference type="CTD" id="4509"/>
<accession>A0A0A0VFZ4</accession>
<protein>
    <submittedName>
        <fullName evidence="2">ATP synthase F0 subunit 8</fullName>
    </submittedName>
</protein>
<feature type="transmembrane region" description="Helical" evidence="1">
    <location>
        <begin position="12"/>
        <end position="29"/>
    </location>
</feature>
<keyword evidence="2" id="KW-0496">Mitochondrion</keyword>
<keyword evidence="1" id="KW-0812">Transmembrane</keyword>
<name>A0A0A0VFZ4_9HEMI</name>
<dbReference type="RefSeq" id="YP_009466093.1">
    <property type="nucleotide sequence ID" value="NC_037074.1"/>
</dbReference>
<dbReference type="AlphaFoldDB" id="A0A0A0VFZ4"/>
<reference evidence="2" key="1">
    <citation type="journal article" date="2014" name="Nucleic Acids Res.">
        <title>Multiplex sequencing of pooled mitochondrial genomes-a crucial step toward biodiversity analysis using mito-metagenomics.</title>
        <authorList>
            <person name="Tang M."/>
            <person name="Tan M."/>
            <person name="Meng G."/>
            <person name="Yang S."/>
            <person name="Su X."/>
            <person name="Liu S."/>
            <person name="Song W."/>
            <person name="Li Y."/>
            <person name="Wu Q."/>
            <person name="Zhang A."/>
            <person name="Zhou X."/>
        </authorList>
    </citation>
    <scope>NUCLEOTIDE SEQUENCE</scope>
</reference>